<feature type="coiled-coil region" evidence="6">
    <location>
        <begin position="673"/>
        <end position="749"/>
    </location>
</feature>
<evidence type="ECO:0000313" key="8">
    <source>
        <dbReference type="EMBL" id="MFC5712178.1"/>
    </source>
</evidence>
<dbReference type="InterPro" id="IPR024704">
    <property type="entry name" value="SMC"/>
</dbReference>
<feature type="coiled-coil region" evidence="6">
    <location>
        <begin position="785"/>
        <end position="924"/>
    </location>
</feature>
<comment type="caution">
    <text evidence="8">The sequence shown here is derived from an EMBL/GenBank/DDBJ whole genome shotgun (WGS) entry which is preliminary data.</text>
</comment>
<evidence type="ECO:0000313" key="9">
    <source>
        <dbReference type="Proteomes" id="UP001596142"/>
    </source>
</evidence>
<gene>
    <name evidence="6 8" type="primary">smc</name>
    <name evidence="8" type="ORF">ACFPU1_05250</name>
</gene>
<sequence>MFLKRLEVSGFKSFAEKMNIEFVSGVTAVVGPNGSGKSNISDGIRWVLGEQSARSLRGSKMEDIIFAGSDTRKPLNMAEVTLVLNNEDEFLDVDYSEVSITRRLFRSGDSEYLINNQPCRLKDITTLFMDSGLGKEAFSIIGQGKVEEVLSSKPEERRSIFEEAAGVLKYKQRKTKAKKKLTETEENLNRVEDILHELEYQREPMEIQASIAKDYLAKKEELEKVEVALTVEEIKELHREWEQAKQEASKLEDKEEKAASLAANRELKVKSARETIQLLDGKLSDLQEELLTVSKALEKEEGRRELLKEKGKNITDRKKELEERFQSQQEKAETLRTRIVEEETELEKRQRSTQKISADLKETETQLQLNERDIEKELEESKAEYIELLNEQAALRNEKRYVAEQKELLKSRLTRLSKENEDFLQERDSFNKVKVEAQLEEEKALKVVQSLTETFRELTEEQAILEEKAEEKEGQLFKAYRYIQETRSRKKVLEEMETDFSGFYQGVKSVLKERGRKLSGIEGAVAELIQVPKPYETAVEIALGASLQHIVVKEESHARQAIEFLKSSRQGRATFLPLSAIQGRYLSSELLGKVSQNAGFIGIGADLIDTNSEYKKVIQSLLGQVVIAETLEDANQMAKKTGYRVRIVTLDGDIVNPGGSMTGGSVNKNSARLLGRQRELEELRSKLSDMEKKTEKAEQTVKEIKKKLKEKNEKLINTQKEMEEKRTILQEARDKRARIEGEAHRFDSRLSLYDRESKSVKEEKRTLETREGTLQTKEIEVADLLARLEKDIAEKEHKQKEKESSADLLKERLTELKVNLASHREKITYQKQKIKELREEEEETNTSVQKVQEELAFINERLQAMSSGSGDINQDIDETKMRKKEITNHVSALQAERKESYEQVQELEESLRVNQREVKRLSGVRHEKQVEMNRLDVQLDHRLTRLQQEYEISFEKASRDYELKLSMEKAREQVNLIKLGIEELGNVNLGAIEEFERISERFEFLTEQREDLMSAKDTLSSVIQEMDEEMRRRFQETFQAIQKNFKETFCELFGGGEADLVLTQPEDLLETGIDIIARPPGKKLQHLTLLSGGEKALTAIALLFSILKVKPVPFCVLDEVEAALDEANVARFSQYLKTFSEGTQFIVVTHRKATMEEADVLYGITMEESGVSKMVSVKLEQADQLIEPVHS</sequence>
<evidence type="ECO:0000256" key="2">
    <source>
        <dbReference type="ARBA" id="ARBA00022741"/>
    </source>
</evidence>
<dbReference type="CDD" id="cd03278">
    <property type="entry name" value="ABC_SMC_barmotin"/>
    <property type="match status" value="2"/>
</dbReference>
<keyword evidence="3 6" id="KW-0067">ATP-binding</keyword>
<dbReference type="Gene3D" id="3.40.50.300">
    <property type="entry name" value="P-loop containing nucleotide triphosphate hydrolases"/>
    <property type="match status" value="2"/>
</dbReference>
<evidence type="ECO:0000256" key="5">
    <source>
        <dbReference type="ARBA" id="ARBA00023125"/>
    </source>
</evidence>
<proteinExistence type="inferred from homology"/>
<accession>A0ABW0YM37</accession>
<feature type="binding site" evidence="6">
    <location>
        <begin position="32"/>
        <end position="39"/>
    </location>
    <ligand>
        <name>ATP</name>
        <dbReference type="ChEBI" id="CHEBI:30616"/>
    </ligand>
</feature>
<comment type="subunit">
    <text evidence="6">Homodimer.</text>
</comment>
<dbReference type="InterPro" id="IPR003395">
    <property type="entry name" value="RecF/RecN/SMC_N"/>
</dbReference>
<comment type="similarity">
    <text evidence="6">Belongs to the SMC family.</text>
</comment>
<dbReference type="InterPro" id="IPR036277">
    <property type="entry name" value="SMC_hinge_sf"/>
</dbReference>
<dbReference type="NCBIfam" id="TIGR02168">
    <property type="entry name" value="SMC_prok_B"/>
    <property type="match status" value="1"/>
</dbReference>
<evidence type="ECO:0000259" key="7">
    <source>
        <dbReference type="SMART" id="SM00968"/>
    </source>
</evidence>
<dbReference type="SUPFAM" id="SSF52540">
    <property type="entry name" value="P-loop containing nucleoside triphosphate hydrolases"/>
    <property type="match status" value="1"/>
</dbReference>
<dbReference type="SUPFAM" id="SSF75553">
    <property type="entry name" value="Smc hinge domain"/>
    <property type="match status" value="1"/>
</dbReference>
<comment type="function">
    <text evidence="6">Required for chromosome condensation and partitioning.</text>
</comment>
<dbReference type="Pfam" id="PF06470">
    <property type="entry name" value="SMC_hinge"/>
    <property type="match status" value="1"/>
</dbReference>
<reference evidence="9" key="1">
    <citation type="journal article" date="2019" name="Int. J. Syst. Evol. Microbiol.">
        <title>The Global Catalogue of Microorganisms (GCM) 10K type strain sequencing project: providing services to taxonomists for standard genome sequencing and annotation.</title>
        <authorList>
            <consortium name="The Broad Institute Genomics Platform"/>
            <consortium name="The Broad Institute Genome Sequencing Center for Infectious Disease"/>
            <person name="Wu L."/>
            <person name="Ma J."/>
        </authorList>
    </citation>
    <scope>NUCLEOTIDE SEQUENCE [LARGE SCALE GENOMIC DNA]</scope>
    <source>
        <strain evidence="9">CECT 7184</strain>
    </source>
</reference>
<dbReference type="RefSeq" id="WP_385939247.1">
    <property type="nucleotide sequence ID" value="NZ_JBHSOZ010000003.1"/>
</dbReference>
<dbReference type="Proteomes" id="UP001596142">
    <property type="component" value="Unassembled WGS sequence"/>
</dbReference>
<evidence type="ECO:0000256" key="3">
    <source>
        <dbReference type="ARBA" id="ARBA00022840"/>
    </source>
</evidence>
<protein>
    <recommendedName>
        <fullName evidence="6">Chromosome partition protein Smc</fullName>
    </recommendedName>
</protein>
<dbReference type="InterPro" id="IPR011890">
    <property type="entry name" value="SMC_prok"/>
</dbReference>
<keyword evidence="1 6" id="KW-0963">Cytoplasm</keyword>
<name>A0ABW0YM37_9BACI</name>
<dbReference type="SMART" id="SM00968">
    <property type="entry name" value="SMC_hinge"/>
    <property type="match status" value="1"/>
</dbReference>
<dbReference type="Gene3D" id="3.30.70.1620">
    <property type="match status" value="1"/>
</dbReference>
<evidence type="ECO:0000256" key="1">
    <source>
        <dbReference type="ARBA" id="ARBA00022490"/>
    </source>
</evidence>
<keyword evidence="2 6" id="KW-0547">Nucleotide-binding</keyword>
<feature type="coiled-coil region" evidence="6">
    <location>
        <begin position="227"/>
        <end position="475"/>
    </location>
</feature>
<evidence type="ECO:0000256" key="4">
    <source>
        <dbReference type="ARBA" id="ARBA00023054"/>
    </source>
</evidence>
<comment type="subcellular location">
    <subcellularLocation>
        <location evidence="6">Cytoplasm</location>
    </subcellularLocation>
</comment>
<dbReference type="InterPro" id="IPR010935">
    <property type="entry name" value="SMC_hinge"/>
</dbReference>
<feature type="domain" description="SMC hinge" evidence="7">
    <location>
        <begin position="519"/>
        <end position="638"/>
    </location>
</feature>
<keyword evidence="4 6" id="KW-0175">Coiled coil</keyword>
<dbReference type="HAMAP" id="MF_01894">
    <property type="entry name" value="Smc_prok"/>
    <property type="match status" value="1"/>
</dbReference>
<dbReference type="Pfam" id="PF02463">
    <property type="entry name" value="SMC_N"/>
    <property type="match status" value="1"/>
</dbReference>
<dbReference type="EMBL" id="JBHSOZ010000003">
    <property type="protein sequence ID" value="MFC5712178.1"/>
    <property type="molecule type" value="Genomic_DNA"/>
</dbReference>
<evidence type="ECO:0000256" key="6">
    <source>
        <dbReference type="HAMAP-Rule" id="MF_01894"/>
    </source>
</evidence>
<feature type="coiled-coil region" evidence="6">
    <location>
        <begin position="167"/>
        <end position="201"/>
    </location>
</feature>
<dbReference type="Gene3D" id="1.20.1060.20">
    <property type="match status" value="1"/>
</dbReference>
<dbReference type="PANTHER" id="PTHR43977">
    <property type="entry name" value="STRUCTURAL MAINTENANCE OF CHROMOSOMES PROTEIN 3"/>
    <property type="match status" value="1"/>
</dbReference>
<dbReference type="PIRSF" id="PIRSF005719">
    <property type="entry name" value="SMC"/>
    <property type="match status" value="1"/>
</dbReference>
<dbReference type="InterPro" id="IPR027417">
    <property type="entry name" value="P-loop_NTPase"/>
</dbReference>
<organism evidence="8 9">
    <name type="scientific">Thalassorhabdus alkalitolerans</name>
    <dbReference type="NCBI Taxonomy" id="2282697"/>
    <lineage>
        <taxon>Bacteria</taxon>
        <taxon>Bacillati</taxon>
        <taxon>Bacillota</taxon>
        <taxon>Bacilli</taxon>
        <taxon>Bacillales</taxon>
        <taxon>Bacillaceae</taxon>
        <taxon>Thalassorhabdus</taxon>
    </lineage>
</organism>
<comment type="domain">
    <text evidence="6">Contains large globular domains required for ATP hydrolysis at each terminus and a third globular domain forming a flexible hinge near the middle of the molecule. These domains are separated by coiled-coil structures.</text>
</comment>
<dbReference type="SUPFAM" id="SSF57997">
    <property type="entry name" value="Tropomyosin"/>
    <property type="match status" value="1"/>
</dbReference>
<keyword evidence="9" id="KW-1185">Reference proteome</keyword>
<keyword evidence="5 6" id="KW-0238">DNA-binding</keyword>